<dbReference type="PANTHER" id="PTHR46268:SF6">
    <property type="entry name" value="UNIVERSAL STRESS PROTEIN UP12"/>
    <property type="match status" value="1"/>
</dbReference>
<evidence type="ECO:0000313" key="3">
    <source>
        <dbReference type="EMBL" id="MDA0644220.1"/>
    </source>
</evidence>
<sequence>MARQIVVGIDGSAPATAAVEWAAADARRRGLNLRIVHICEQWRHGHGESEYCAGTLEAAADRARALAGGVEVTTELLTGEVAPALIAESASADSVVIGSRGLGGFQGLVMGSVSIAVAGHAAGPVVVVRGTSPITHGRIVVGYDGSEHAEAAMEYAIEQARRRDAELYVAYGWTMPAYSPYAVAYNSLIEDVMQEEARAARERVVPWREKNLDVRITDGHACQHPVSLLIEASKQADLVVVGSRGRGGLAAAVLGSVSHGVLHHVICPVAVVRPRTEETS</sequence>
<reference evidence="3 4" key="1">
    <citation type="submission" date="2022-11" db="EMBL/GenBank/DDBJ databases">
        <title>Nonomuraea corallina sp. nov., a new species of the genus Nonomuraea isolated from sea side sediment in Thai sea.</title>
        <authorList>
            <person name="Ngamcharungchit C."/>
            <person name="Matsumoto A."/>
            <person name="Suriyachadkun C."/>
            <person name="Panbangred W."/>
            <person name="Inahashi Y."/>
            <person name="Intra B."/>
        </authorList>
    </citation>
    <scope>NUCLEOTIDE SEQUENCE [LARGE SCALE GENOMIC DNA]</scope>
    <source>
        <strain evidence="3 4">DSM 43553</strain>
    </source>
</reference>
<dbReference type="InterPro" id="IPR006015">
    <property type="entry name" value="Universal_stress_UspA"/>
</dbReference>
<dbReference type="Gene3D" id="3.40.50.620">
    <property type="entry name" value="HUPs"/>
    <property type="match status" value="2"/>
</dbReference>
<evidence type="ECO:0000313" key="4">
    <source>
        <dbReference type="Proteomes" id="UP001212498"/>
    </source>
</evidence>
<name>A0ABT4T4F6_9ACTN</name>
<dbReference type="PRINTS" id="PR01438">
    <property type="entry name" value="UNVRSLSTRESS"/>
</dbReference>
<dbReference type="EMBL" id="JAPNUD010000090">
    <property type="protein sequence ID" value="MDA0644220.1"/>
    <property type="molecule type" value="Genomic_DNA"/>
</dbReference>
<feature type="domain" description="UspA" evidence="2">
    <location>
        <begin position="138"/>
        <end position="273"/>
    </location>
</feature>
<dbReference type="RefSeq" id="WP_271278278.1">
    <property type="nucleotide sequence ID" value="NZ_BAABFD010000002.1"/>
</dbReference>
<dbReference type="InterPro" id="IPR006016">
    <property type="entry name" value="UspA"/>
</dbReference>
<comment type="caution">
    <text evidence="3">The sequence shown here is derived from an EMBL/GenBank/DDBJ whole genome shotgun (WGS) entry which is preliminary data.</text>
</comment>
<proteinExistence type="inferred from homology"/>
<dbReference type="Pfam" id="PF00582">
    <property type="entry name" value="Usp"/>
    <property type="match status" value="2"/>
</dbReference>
<gene>
    <name evidence="3" type="ORF">OUY24_26625</name>
</gene>
<organism evidence="3 4">
    <name type="scientific">Nonomuraea ferruginea</name>
    <dbReference type="NCBI Taxonomy" id="46174"/>
    <lineage>
        <taxon>Bacteria</taxon>
        <taxon>Bacillati</taxon>
        <taxon>Actinomycetota</taxon>
        <taxon>Actinomycetes</taxon>
        <taxon>Streptosporangiales</taxon>
        <taxon>Streptosporangiaceae</taxon>
        <taxon>Nonomuraea</taxon>
    </lineage>
</organism>
<dbReference type="SUPFAM" id="SSF52402">
    <property type="entry name" value="Adenine nucleotide alpha hydrolases-like"/>
    <property type="match status" value="2"/>
</dbReference>
<evidence type="ECO:0000256" key="1">
    <source>
        <dbReference type="ARBA" id="ARBA00008791"/>
    </source>
</evidence>
<evidence type="ECO:0000259" key="2">
    <source>
        <dbReference type="Pfam" id="PF00582"/>
    </source>
</evidence>
<keyword evidence="4" id="KW-1185">Reference proteome</keyword>
<dbReference type="InterPro" id="IPR014729">
    <property type="entry name" value="Rossmann-like_a/b/a_fold"/>
</dbReference>
<protein>
    <submittedName>
        <fullName evidence="3">Universal stress protein</fullName>
    </submittedName>
</protein>
<accession>A0ABT4T4F6</accession>
<dbReference type="Proteomes" id="UP001212498">
    <property type="component" value="Unassembled WGS sequence"/>
</dbReference>
<feature type="domain" description="UspA" evidence="2">
    <location>
        <begin position="1"/>
        <end position="129"/>
    </location>
</feature>
<dbReference type="PANTHER" id="PTHR46268">
    <property type="entry name" value="STRESS RESPONSE PROTEIN NHAX"/>
    <property type="match status" value="1"/>
</dbReference>
<comment type="similarity">
    <text evidence="1">Belongs to the universal stress protein A family.</text>
</comment>